<dbReference type="Proteomes" id="UP000034837">
    <property type="component" value="Unassembled WGS sequence"/>
</dbReference>
<accession>A0A0G0ZZN6</accession>
<evidence type="ECO:0000313" key="3">
    <source>
        <dbReference type="Proteomes" id="UP000034837"/>
    </source>
</evidence>
<gene>
    <name evidence="2" type="ORF">UV20_C0040G0003</name>
</gene>
<organism evidence="2 3">
    <name type="scientific">Candidatus Magasanikbacteria bacterium GW2011_GWA2_42_32</name>
    <dbReference type="NCBI Taxonomy" id="1619039"/>
    <lineage>
        <taxon>Bacteria</taxon>
        <taxon>Candidatus Magasanikiibacteriota</taxon>
    </lineage>
</organism>
<reference evidence="2 3" key="1">
    <citation type="journal article" date="2015" name="Nature">
        <title>rRNA introns, odd ribosomes, and small enigmatic genomes across a large radiation of phyla.</title>
        <authorList>
            <person name="Brown C.T."/>
            <person name="Hug L.A."/>
            <person name="Thomas B.C."/>
            <person name="Sharon I."/>
            <person name="Castelle C.J."/>
            <person name="Singh A."/>
            <person name="Wilkins M.J."/>
            <person name="Williams K.H."/>
            <person name="Banfield J.F."/>
        </authorList>
    </citation>
    <scope>NUCLEOTIDE SEQUENCE [LARGE SCALE GENOMIC DNA]</scope>
</reference>
<dbReference type="EMBL" id="LCDO01000040">
    <property type="protein sequence ID" value="KKS54132.1"/>
    <property type="molecule type" value="Genomic_DNA"/>
</dbReference>
<feature type="coiled-coil region" evidence="1">
    <location>
        <begin position="15"/>
        <end position="49"/>
    </location>
</feature>
<proteinExistence type="predicted"/>
<evidence type="ECO:0000256" key="1">
    <source>
        <dbReference type="SAM" id="Coils"/>
    </source>
</evidence>
<protein>
    <submittedName>
        <fullName evidence="2">Uncharacterized protein</fullName>
    </submittedName>
</protein>
<comment type="caution">
    <text evidence="2">The sequence shown here is derived from an EMBL/GenBank/DDBJ whole genome shotgun (WGS) entry which is preliminary data.</text>
</comment>
<dbReference type="AlphaFoldDB" id="A0A0G0ZZN6"/>
<name>A0A0G0ZZN6_9BACT</name>
<sequence length="110" mass="12127">MNQEKKCGCQGDCNCNNLEEATAEIKEVIHEVQAKVEDLKDQAMDYAKEHEIGAKVETVATAAAGFVKEAKDKYDQATPETKEKIKEGVKKGAMILGTLLILKKIFGKKK</sequence>
<keyword evidence="1" id="KW-0175">Coiled coil</keyword>
<evidence type="ECO:0000313" key="2">
    <source>
        <dbReference type="EMBL" id="KKS54132.1"/>
    </source>
</evidence>